<dbReference type="InterPro" id="IPR002550">
    <property type="entry name" value="CNNM"/>
</dbReference>
<dbReference type="Pfam" id="PF01595">
    <property type="entry name" value="CNNM"/>
    <property type="match status" value="1"/>
</dbReference>
<evidence type="ECO:0000259" key="5">
    <source>
        <dbReference type="PROSITE" id="PS51371"/>
    </source>
</evidence>
<keyword evidence="4" id="KW-1133">Transmembrane helix</keyword>
<dbReference type="Pfam" id="PF00571">
    <property type="entry name" value="CBS"/>
    <property type="match status" value="2"/>
</dbReference>
<keyword evidence="1" id="KW-0677">Repeat</keyword>
<dbReference type="InterPro" id="IPR046342">
    <property type="entry name" value="CBS_dom_sf"/>
</dbReference>
<evidence type="ECO:0000313" key="8">
    <source>
        <dbReference type="Proteomes" id="UP001596447"/>
    </source>
</evidence>
<protein>
    <submittedName>
        <fullName evidence="7">Hemolysin family protein</fullName>
    </submittedName>
</protein>
<keyword evidence="2 3" id="KW-0129">CBS domain</keyword>
<reference evidence="7 8" key="1">
    <citation type="journal article" date="2019" name="Int. J. Syst. Evol. Microbiol.">
        <title>The Global Catalogue of Microorganisms (GCM) 10K type strain sequencing project: providing services to taxonomists for standard genome sequencing and annotation.</title>
        <authorList>
            <consortium name="The Broad Institute Genomics Platform"/>
            <consortium name="The Broad Institute Genome Sequencing Center for Infectious Disease"/>
            <person name="Wu L."/>
            <person name="Ma J."/>
        </authorList>
    </citation>
    <scope>NUCLEOTIDE SEQUENCE [LARGE SCALE GENOMIC DNA]</scope>
    <source>
        <strain evidence="7 8">XZGYJ-43</strain>
    </source>
</reference>
<dbReference type="SUPFAM" id="SSF54631">
    <property type="entry name" value="CBS-domain pair"/>
    <property type="match status" value="1"/>
</dbReference>
<feature type="transmembrane region" description="Helical" evidence="4">
    <location>
        <begin position="62"/>
        <end position="87"/>
    </location>
</feature>
<proteinExistence type="predicted"/>
<keyword evidence="8" id="KW-1185">Reference proteome</keyword>
<dbReference type="InterPro" id="IPR000644">
    <property type="entry name" value="CBS_dom"/>
</dbReference>
<feature type="domain" description="CBS" evidence="5">
    <location>
        <begin position="269"/>
        <end position="324"/>
    </location>
</feature>
<comment type="caution">
    <text evidence="7">The sequence shown here is derived from an EMBL/GenBank/DDBJ whole genome shotgun (WGS) entry which is preliminary data.</text>
</comment>
<dbReference type="RefSeq" id="WP_279527214.1">
    <property type="nucleotide sequence ID" value="NZ_CP122312.1"/>
</dbReference>
<evidence type="ECO:0000256" key="1">
    <source>
        <dbReference type="ARBA" id="ARBA00022737"/>
    </source>
</evidence>
<evidence type="ECO:0000259" key="6">
    <source>
        <dbReference type="PROSITE" id="PS51846"/>
    </source>
</evidence>
<evidence type="ECO:0000256" key="4">
    <source>
        <dbReference type="SAM" id="Phobius"/>
    </source>
</evidence>
<dbReference type="AlphaFoldDB" id="A0ABD5Z5J9"/>
<dbReference type="PANTHER" id="PTHR22777">
    <property type="entry name" value="HEMOLYSIN-RELATED"/>
    <property type="match status" value="1"/>
</dbReference>
<feature type="domain" description="CNNM transmembrane" evidence="6">
    <location>
        <begin position="2"/>
        <end position="190"/>
    </location>
</feature>
<dbReference type="PROSITE" id="PS51371">
    <property type="entry name" value="CBS"/>
    <property type="match status" value="2"/>
</dbReference>
<sequence>MVDFLVVGATLLCVLLLGVSAFFSSSEIAVFSLQLHRIDSLVETGDARALRLRELREDPTRLLTTILVGNNVVNVAFSTVVATLFAATLPPGPAIVVATVVASVLVLLFGEIAPKAYGVSNAETWSLSVAGPVTTLERVLSPLVWAFEGAAGVVTRIIGGEGAAKPYVTREEIRALLRTGAQIGVIDPDEREMVQTVLDLEQEAVEELMVPRESVVTVAADASPAEARDACLDAGVSHVVVAEEGDVVGVVSRESAGRATQEWETLDAVLEDPFVVRESWTAYELLEAFREEREAFAVVEDSDGTFVGVASRGTIEEEVLWRGR</sequence>
<dbReference type="Gene3D" id="3.10.580.10">
    <property type="entry name" value="CBS-domain"/>
    <property type="match status" value="1"/>
</dbReference>
<organism evidence="7 8">
    <name type="scientific">Halospeciosus flavus</name>
    <dbReference type="NCBI Taxonomy" id="3032283"/>
    <lineage>
        <taxon>Archaea</taxon>
        <taxon>Methanobacteriati</taxon>
        <taxon>Methanobacteriota</taxon>
        <taxon>Stenosarchaea group</taxon>
        <taxon>Halobacteria</taxon>
        <taxon>Halobacteriales</taxon>
        <taxon>Halobacteriaceae</taxon>
        <taxon>Halospeciosus</taxon>
    </lineage>
</organism>
<keyword evidence="4" id="KW-0812">Transmembrane</keyword>
<feature type="domain" description="CBS" evidence="5">
    <location>
        <begin position="209"/>
        <end position="268"/>
    </location>
</feature>
<dbReference type="PANTHER" id="PTHR22777:SF17">
    <property type="entry name" value="UPF0053 PROTEIN SLL0260"/>
    <property type="match status" value="1"/>
</dbReference>
<accession>A0ABD5Z5J9</accession>
<dbReference type="EMBL" id="JBHTAR010000011">
    <property type="protein sequence ID" value="MFC7200434.1"/>
    <property type="molecule type" value="Genomic_DNA"/>
</dbReference>
<dbReference type="Proteomes" id="UP001596447">
    <property type="component" value="Unassembled WGS sequence"/>
</dbReference>
<evidence type="ECO:0000256" key="3">
    <source>
        <dbReference type="PROSITE-ProRule" id="PRU00703"/>
    </source>
</evidence>
<dbReference type="PROSITE" id="PS51846">
    <property type="entry name" value="CNNM"/>
    <property type="match status" value="1"/>
</dbReference>
<name>A0ABD5Z5J9_9EURY</name>
<gene>
    <name evidence="7" type="ORF">ACFQJ9_13600</name>
</gene>
<evidence type="ECO:0000313" key="7">
    <source>
        <dbReference type="EMBL" id="MFC7200434.1"/>
    </source>
</evidence>
<feature type="transmembrane region" description="Helical" evidence="4">
    <location>
        <begin position="94"/>
        <end position="113"/>
    </location>
</feature>
<evidence type="ECO:0000256" key="2">
    <source>
        <dbReference type="ARBA" id="ARBA00023122"/>
    </source>
</evidence>
<keyword evidence="4" id="KW-0472">Membrane</keyword>